<dbReference type="Proteomes" id="UP000247099">
    <property type="component" value="Unassembled WGS sequence"/>
</dbReference>
<keyword evidence="4" id="KW-1185">Reference proteome</keyword>
<dbReference type="EMBL" id="QHJQ01000003">
    <property type="protein sequence ID" value="PXA04796.1"/>
    <property type="molecule type" value="Genomic_DNA"/>
</dbReference>
<dbReference type="SUPFAM" id="SSF50156">
    <property type="entry name" value="PDZ domain-like"/>
    <property type="match status" value="1"/>
</dbReference>
<name>A0A317ZGT8_9BACT</name>
<dbReference type="InterPro" id="IPR046255">
    <property type="entry name" value="DUF6288"/>
</dbReference>
<dbReference type="GO" id="GO:0005975">
    <property type="term" value="P:carbohydrate metabolic process"/>
    <property type="evidence" value="ECO:0007669"/>
    <property type="project" value="TreeGrafter"/>
</dbReference>
<dbReference type="InterPro" id="IPR036034">
    <property type="entry name" value="PDZ_sf"/>
</dbReference>
<dbReference type="InParanoid" id="A0A317ZGT8"/>
<accession>A0A317ZGT8</accession>
<comment type="caution">
    <text evidence="3">The sequence shown here is derived from an EMBL/GenBank/DDBJ whole genome shotgun (WGS) entry which is preliminary data.</text>
</comment>
<dbReference type="InterPro" id="IPR001478">
    <property type="entry name" value="PDZ"/>
</dbReference>
<dbReference type="PROSITE" id="PS50106">
    <property type="entry name" value="PDZ"/>
    <property type="match status" value="1"/>
</dbReference>
<dbReference type="InterPro" id="IPR013783">
    <property type="entry name" value="Ig-like_fold"/>
</dbReference>
<organism evidence="3 4">
    <name type="scientific">Coraliomargarita sinensis</name>
    <dbReference type="NCBI Taxonomy" id="2174842"/>
    <lineage>
        <taxon>Bacteria</taxon>
        <taxon>Pseudomonadati</taxon>
        <taxon>Verrucomicrobiota</taxon>
        <taxon>Opitutia</taxon>
        <taxon>Puniceicoccales</taxon>
        <taxon>Coraliomargaritaceae</taxon>
        <taxon>Coraliomargarita</taxon>
    </lineage>
</organism>
<feature type="chain" id="PRO_5016319498" description="PDZ domain-containing protein" evidence="1">
    <location>
        <begin position="23"/>
        <end position="1292"/>
    </location>
</feature>
<dbReference type="PANTHER" id="PTHR22901">
    <property type="entry name" value="SIALATE O-ACETYLESTERASE"/>
    <property type="match status" value="1"/>
</dbReference>
<dbReference type="Gene3D" id="2.60.40.10">
    <property type="entry name" value="Immunoglobulins"/>
    <property type="match status" value="1"/>
</dbReference>
<protein>
    <recommendedName>
        <fullName evidence="2">PDZ domain-containing protein</fullName>
    </recommendedName>
</protein>
<dbReference type="InterPro" id="IPR039329">
    <property type="entry name" value="SIAE"/>
</dbReference>
<dbReference type="OrthoDB" id="9795554at2"/>
<evidence type="ECO:0000313" key="4">
    <source>
        <dbReference type="Proteomes" id="UP000247099"/>
    </source>
</evidence>
<evidence type="ECO:0000313" key="3">
    <source>
        <dbReference type="EMBL" id="PXA04796.1"/>
    </source>
</evidence>
<dbReference type="InterPro" id="IPR008930">
    <property type="entry name" value="Terpenoid_cyclase/PrenylTrfase"/>
</dbReference>
<sequence>MFHRRFFAALATSFLFVCSLGAGDLRFNQYYSDGMVLQRDKPQVVHGLADAGASVTVRFNGQKVSGKADDNGVWSVSLEPMPASDEGQTLTLASGGGEVAIKDVLIGDVFLVARQTALEDDMNQKAAAAYAPSAKLRAIRIQTVPAAEPQADLPNGATTGWNVVAAESASAMSVVGFELAQGLAGQVDVPIGVVDLNMGDYFPISWLSREALLETSKYFSNSYVDQMMKRFDELHELAQQGEPMPKKEPVRTDPLNYPICPAVGYNGVLHPLRGVAFKGVVLQLGNNYPYSKYTKLEREGRNLDREALNNAYVQTYDIRKVGFRMDPETTPRIPAVWRSTFGDPDLPIGLVMTPGSDLTTLARRAREMRELQRQIAEDNEAVDVIMPGMAATPMSAQPRDQKLVAQRSLKWALAQVYAREEVMATGPVFDRVETFLNTATVHFKLGTAEGLRATDEVLEGFEVAGVSGDYTPATARISGKVVEIESDTVQRVARVRFNWKENPEVELVNAAGLPALPFRSADELYAWFHRHAEDDLPIEYETPANEWTGGDVTLVNGQTKTFGYSNFAGWLGPVGVRVGPFGPNMAVRDVLVDSPAEGKLKVGDVIYSANGHMLGSEAERVMSAAITESETMQRDGKLTLGLRRGDENMEVEVTLEVMGSYSPTAPFNCPKTDKIVAEIEQWLVRRGGTGNNFLSSDTLFLLGAGNPEHQGLVRRYIYSDLIGNQPGDNNWYLGYDTMLMAEYYLATGDRNVLPAIKRYTDKIESNQIRPEDAKGLTGRIGGWYGKGRDFRMYPAMPPAAAACMLGLHLAREAGVDVDEDAYQKGLEYFRKKGAPVGQVIYGNAWRDKPEPFDPNEILNGTVGSDNGKISVAGVLFDLAGEASAAHICSLASTYSYNHTYPGHGGNFWNNFWTPLGANVHSTKAFLHFMDGHRWYRELNRMYDGSLIINENDRVGAGHGLALVVPGKRLRIIGAGRSPFSVDAPDFLKPAVEAYQERDYARSESLARALLEDGTAAKADRPIVEKLVQEARSIQQSIEADLARLERLVEAGRFHEAQLDLPQLRGVLPEGSDRLTRVEKGLKGEARANDQQLYETSQAALVAATSKRVPLEANENLQWRPLTTELDVEKGKKKGMYAMGKVPAEQASEWRLKVIEHMSQAPEGWAKPDFDASSWDSTPLPISWYLNHTALLRTTFNVEDKAQIEALRFRAWLFRQQAIEVYLNGNLVAKVNQLKKKTGNVSAILNAGAVNHLRNGENILAIKTRQNWRWGMLFMRVYNDGFGFMLDAGEAGE</sequence>
<feature type="signal peptide" evidence="1">
    <location>
        <begin position="1"/>
        <end position="22"/>
    </location>
</feature>
<dbReference type="Gene3D" id="2.60.120.260">
    <property type="entry name" value="Galactose-binding domain-like"/>
    <property type="match status" value="1"/>
</dbReference>
<gene>
    <name evidence="3" type="ORF">DDZ13_06415</name>
</gene>
<dbReference type="PANTHER" id="PTHR22901:SF0">
    <property type="entry name" value="SIALATE O-ACETYLESTERASE"/>
    <property type="match status" value="1"/>
</dbReference>
<evidence type="ECO:0000256" key="1">
    <source>
        <dbReference type="SAM" id="SignalP"/>
    </source>
</evidence>
<dbReference type="SUPFAM" id="SSF52266">
    <property type="entry name" value="SGNH hydrolase"/>
    <property type="match status" value="1"/>
</dbReference>
<dbReference type="Pfam" id="PF19805">
    <property type="entry name" value="DUF6288"/>
    <property type="match status" value="1"/>
</dbReference>
<dbReference type="InterPro" id="IPR008979">
    <property type="entry name" value="Galactose-bd-like_sf"/>
</dbReference>
<feature type="domain" description="PDZ" evidence="2">
    <location>
        <begin position="551"/>
        <end position="611"/>
    </location>
</feature>
<keyword evidence="1" id="KW-0732">Signal</keyword>
<dbReference type="SUPFAM" id="SSF48239">
    <property type="entry name" value="Terpenoid cyclases/Protein prenyltransferases"/>
    <property type="match status" value="1"/>
</dbReference>
<proteinExistence type="predicted"/>
<evidence type="ECO:0000259" key="2">
    <source>
        <dbReference type="PROSITE" id="PS50106"/>
    </source>
</evidence>
<dbReference type="Gene3D" id="2.30.42.10">
    <property type="match status" value="1"/>
</dbReference>
<reference evidence="3 4" key="1">
    <citation type="submission" date="2018-05" db="EMBL/GenBank/DDBJ databases">
        <title>Coraliomargarita sinensis sp. nov., isolated from a marine solar saltern.</title>
        <authorList>
            <person name="Zhou L.Y."/>
        </authorList>
    </citation>
    <scope>NUCLEOTIDE SEQUENCE [LARGE SCALE GENOMIC DNA]</scope>
    <source>
        <strain evidence="3 4">WN38</strain>
    </source>
</reference>
<dbReference type="GO" id="GO:0001681">
    <property type="term" value="F:sialate O-acetylesterase activity"/>
    <property type="evidence" value="ECO:0007669"/>
    <property type="project" value="InterPro"/>
</dbReference>
<dbReference type="RefSeq" id="WP_110130602.1">
    <property type="nucleotide sequence ID" value="NZ_QHJQ01000003.1"/>
</dbReference>
<dbReference type="SUPFAM" id="SSF49785">
    <property type="entry name" value="Galactose-binding domain-like"/>
    <property type="match status" value="1"/>
</dbReference>